<evidence type="ECO:0000313" key="2">
    <source>
        <dbReference type="EMBL" id="GAA1976255.1"/>
    </source>
</evidence>
<sequence>MLPELTATRYVTPLKEGGSLPGIVEADDDGTYVLKFRGAGQGLKVLVAEVLVAGLARLLEIPVPDLAVVRLDPRIAKYEADEEVQDLLTASIGTNLGVDFLPGSLGYDGSRPPEADLAERIIWLDALTANVDRTWANPNLLVWHGRTWAIDHGAALYFHHSWPSRPPAPERFAAQPFDASRHVLRDVAGDVARRHDELAARLTPEAVGAVVAEVPEEWIEPTPDLPDAAAVRAAYALMLRARLEGPLAWVPTGAAA</sequence>
<keyword evidence="3" id="KW-1185">Reference proteome</keyword>
<gene>
    <name evidence="2" type="ORF">GCM10009817_15730</name>
</gene>
<dbReference type="EMBL" id="BAAAPU010000006">
    <property type="protein sequence ID" value="GAA1976255.1"/>
    <property type="molecule type" value="Genomic_DNA"/>
</dbReference>
<reference evidence="2 3" key="1">
    <citation type="journal article" date="2019" name="Int. J. Syst. Evol. Microbiol.">
        <title>The Global Catalogue of Microorganisms (GCM) 10K type strain sequencing project: providing services to taxonomists for standard genome sequencing and annotation.</title>
        <authorList>
            <consortium name="The Broad Institute Genomics Platform"/>
            <consortium name="The Broad Institute Genome Sequencing Center for Infectious Disease"/>
            <person name="Wu L."/>
            <person name="Ma J."/>
        </authorList>
    </citation>
    <scope>NUCLEOTIDE SEQUENCE [LARGE SCALE GENOMIC DNA]</scope>
    <source>
        <strain evidence="2 3">JCM 15628</strain>
    </source>
</reference>
<dbReference type="InterPro" id="IPR046748">
    <property type="entry name" value="HipA_2"/>
</dbReference>
<feature type="domain" description="HipA-like kinase" evidence="1">
    <location>
        <begin position="13"/>
        <end position="224"/>
    </location>
</feature>
<protein>
    <recommendedName>
        <fullName evidence="1">HipA-like kinase domain-containing protein</fullName>
    </recommendedName>
</protein>
<dbReference type="RefSeq" id="WP_142185337.1">
    <property type="nucleotide sequence ID" value="NZ_BAAAPU010000006.1"/>
</dbReference>
<dbReference type="Pfam" id="PF20613">
    <property type="entry name" value="HipA_2"/>
    <property type="match status" value="1"/>
</dbReference>
<organism evidence="2 3">
    <name type="scientific">Terrabacter lapilli</name>
    <dbReference type="NCBI Taxonomy" id="436231"/>
    <lineage>
        <taxon>Bacteria</taxon>
        <taxon>Bacillati</taxon>
        <taxon>Actinomycetota</taxon>
        <taxon>Actinomycetes</taxon>
        <taxon>Micrococcales</taxon>
        <taxon>Intrasporangiaceae</taxon>
        <taxon>Terrabacter</taxon>
    </lineage>
</organism>
<proteinExistence type="predicted"/>
<dbReference type="Proteomes" id="UP001500013">
    <property type="component" value="Unassembled WGS sequence"/>
</dbReference>
<name>A0ABN2RXA1_9MICO</name>
<evidence type="ECO:0000259" key="1">
    <source>
        <dbReference type="Pfam" id="PF20613"/>
    </source>
</evidence>
<evidence type="ECO:0000313" key="3">
    <source>
        <dbReference type="Proteomes" id="UP001500013"/>
    </source>
</evidence>
<comment type="caution">
    <text evidence="2">The sequence shown here is derived from an EMBL/GenBank/DDBJ whole genome shotgun (WGS) entry which is preliminary data.</text>
</comment>
<accession>A0ABN2RXA1</accession>